<evidence type="ECO:0000256" key="3">
    <source>
        <dbReference type="ARBA" id="ARBA00022771"/>
    </source>
</evidence>
<comment type="caution">
    <text evidence="7">The sequence shown here is derived from an EMBL/GenBank/DDBJ whole genome shotgun (WGS) entry which is preliminary data.</text>
</comment>
<evidence type="ECO:0000256" key="2">
    <source>
        <dbReference type="ARBA" id="ARBA00022723"/>
    </source>
</evidence>
<evidence type="ECO:0000256" key="5">
    <source>
        <dbReference type="ARBA" id="ARBA00023242"/>
    </source>
</evidence>
<sequence length="546" mass="62082">MLASRSFRFIEEQSQRPHRVHGPRYRFRFLRPSTRPCLTPQLQHSLLKTTHLCSTPLVSNPSNPSNPLCSDHQPNFAPETASKRSADQAFEPDPHAAEPHDMHSTDAAPVTLAANDQPEARTSKKKKVSREPAASLVENDEGDSTNTLDMESDVHAQDIEEFEPTILNKTRPTADVDHFFQPAAKPELPKGDKKKRSFCKSCMTGAGGCVKKNTLLFAETTTQRRHLEYAHEGLYRKWSKANNFESMLPKDRQRKRAELADAVLKLQQTNVTSHFDVAPAKEPQPETYSDELFKEVAIEWLIETNQPIQAFEHPSFKRMIELAARATRGIQLPSRKQTRAEILRMFKEQMKGLSERLNSKAVTGEVSLTCDAWQADNADGYFSLNTSHNGEHRGQALYKICDRLHIVHKIGHITCDNASNNDTMLKEFARSSCYRLKTGQSYNVSERHIHFLAHIINLATQELISTRSRAKYVTAQESELLMDDVSVAIRDEIALARSSSQRKQMFKDLQINDGTKPCMLILDMEVRWSSTFLMLYRAELLHKKVC</sequence>
<evidence type="ECO:0000313" key="7">
    <source>
        <dbReference type="EMBL" id="PPQ85442.1"/>
    </source>
</evidence>
<organism evidence="7 8">
    <name type="scientific">Panaeolus cyanescens</name>
    <dbReference type="NCBI Taxonomy" id="181874"/>
    <lineage>
        <taxon>Eukaryota</taxon>
        <taxon>Fungi</taxon>
        <taxon>Dikarya</taxon>
        <taxon>Basidiomycota</taxon>
        <taxon>Agaricomycotina</taxon>
        <taxon>Agaricomycetes</taxon>
        <taxon>Agaricomycetidae</taxon>
        <taxon>Agaricales</taxon>
        <taxon>Agaricineae</taxon>
        <taxon>Galeropsidaceae</taxon>
        <taxon>Panaeolus</taxon>
    </lineage>
</organism>
<dbReference type="GO" id="GO:0008270">
    <property type="term" value="F:zinc ion binding"/>
    <property type="evidence" value="ECO:0007669"/>
    <property type="project" value="UniProtKB-KW"/>
</dbReference>
<gene>
    <name evidence="7" type="ORF">CVT24_002947</name>
</gene>
<keyword evidence="8" id="KW-1185">Reference proteome</keyword>
<dbReference type="InParanoid" id="A0A409X3V9"/>
<feature type="compositionally biased region" description="Basic and acidic residues" evidence="6">
    <location>
        <begin position="81"/>
        <end position="103"/>
    </location>
</feature>
<reference evidence="7 8" key="1">
    <citation type="journal article" date="2018" name="Evol. Lett.">
        <title>Horizontal gene cluster transfer increased hallucinogenic mushroom diversity.</title>
        <authorList>
            <person name="Reynolds H.T."/>
            <person name="Vijayakumar V."/>
            <person name="Gluck-Thaler E."/>
            <person name="Korotkin H.B."/>
            <person name="Matheny P.B."/>
            <person name="Slot J.C."/>
        </authorList>
    </citation>
    <scope>NUCLEOTIDE SEQUENCE [LARGE SCALE GENOMIC DNA]</scope>
    <source>
        <strain evidence="7 8">2629</strain>
    </source>
</reference>
<evidence type="ECO:0000256" key="1">
    <source>
        <dbReference type="ARBA" id="ARBA00004123"/>
    </source>
</evidence>
<dbReference type="SUPFAM" id="SSF53098">
    <property type="entry name" value="Ribonuclease H-like"/>
    <property type="match status" value="1"/>
</dbReference>
<name>A0A409X3V9_9AGAR</name>
<dbReference type="InterPro" id="IPR012337">
    <property type="entry name" value="RNaseH-like_sf"/>
</dbReference>
<feature type="region of interest" description="Disordered" evidence="6">
    <location>
        <begin position="116"/>
        <end position="148"/>
    </location>
</feature>
<evidence type="ECO:0000256" key="4">
    <source>
        <dbReference type="ARBA" id="ARBA00022833"/>
    </source>
</evidence>
<keyword evidence="3" id="KW-0863">Zinc-finger</keyword>
<keyword evidence="2" id="KW-0479">Metal-binding</keyword>
<keyword evidence="5" id="KW-0539">Nucleus</keyword>
<dbReference type="OrthoDB" id="3256444at2759"/>
<dbReference type="InterPro" id="IPR052035">
    <property type="entry name" value="ZnF_BED_domain_contain"/>
</dbReference>
<accession>A0A409X3V9</accession>
<evidence type="ECO:0000256" key="6">
    <source>
        <dbReference type="SAM" id="MobiDB-lite"/>
    </source>
</evidence>
<dbReference type="Proteomes" id="UP000284842">
    <property type="component" value="Unassembled WGS sequence"/>
</dbReference>
<keyword evidence="4" id="KW-0862">Zinc</keyword>
<dbReference type="AlphaFoldDB" id="A0A409X3V9"/>
<dbReference type="EMBL" id="NHTK01004714">
    <property type="protein sequence ID" value="PPQ85442.1"/>
    <property type="molecule type" value="Genomic_DNA"/>
</dbReference>
<comment type="subcellular location">
    <subcellularLocation>
        <location evidence="1">Nucleus</location>
    </subcellularLocation>
</comment>
<evidence type="ECO:0000313" key="8">
    <source>
        <dbReference type="Proteomes" id="UP000284842"/>
    </source>
</evidence>
<dbReference type="GO" id="GO:0005634">
    <property type="term" value="C:nucleus"/>
    <property type="evidence" value="ECO:0007669"/>
    <property type="project" value="UniProtKB-SubCell"/>
</dbReference>
<proteinExistence type="predicted"/>
<feature type="region of interest" description="Disordered" evidence="6">
    <location>
        <begin position="58"/>
        <end position="103"/>
    </location>
</feature>
<dbReference type="PANTHER" id="PTHR46481:SF10">
    <property type="entry name" value="ZINC FINGER BED DOMAIN-CONTAINING PROTEIN 39"/>
    <property type="match status" value="1"/>
</dbReference>
<dbReference type="PANTHER" id="PTHR46481">
    <property type="entry name" value="ZINC FINGER BED DOMAIN-CONTAINING PROTEIN 4"/>
    <property type="match status" value="1"/>
</dbReference>
<protein>
    <submittedName>
        <fullName evidence="7">Uncharacterized protein</fullName>
    </submittedName>
</protein>